<proteinExistence type="predicted"/>
<sequence>MKHTLAAFMSALSVLIGLFVALMYLVSLPTFRPFDWFGAAPYIIGSVVLAVGAQELRRR</sequence>
<dbReference type="EMBL" id="JBHRTQ010000002">
    <property type="protein sequence ID" value="MFC3173002.1"/>
    <property type="molecule type" value="Genomic_DNA"/>
</dbReference>
<reference evidence="3" key="1">
    <citation type="journal article" date="2019" name="Int. J. Syst. Evol. Microbiol.">
        <title>The Global Catalogue of Microorganisms (GCM) 10K type strain sequencing project: providing services to taxonomists for standard genome sequencing and annotation.</title>
        <authorList>
            <consortium name="The Broad Institute Genomics Platform"/>
            <consortium name="The Broad Institute Genome Sequencing Center for Infectious Disease"/>
            <person name="Wu L."/>
            <person name="Ma J."/>
        </authorList>
    </citation>
    <scope>NUCLEOTIDE SEQUENCE [LARGE SCALE GENOMIC DNA]</scope>
    <source>
        <strain evidence="3">KCTC 42984</strain>
    </source>
</reference>
<feature type="transmembrane region" description="Helical" evidence="1">
    <location>
        <begin position="34"/>
        <end position="53"/>
    </location>
</feature>
<dbReference type="Proteomes" id="UP001595604">
    <property type="component" value="Unassembled WGS sequence"/>
</dbReference>
<keyword evidence="1" id="KW-0472">Membrane</keyword>
<name>A0ABV7ILY9_9SPHN</name>
<organism evidence="2 3">
    <name type="scientific">Novosphingobium bradum</name>
    <dbReference type="NCBI Taxonomy" id="1737444"/>
    <lineage>
        <taxon>Bacteria</taxon>
        <taxon>Pseudomonadati</taxon>
        <taxon>Pseudomonadota</taxon>
        <taxon>Alphaproteobacteria</taxon>
        <taxon>Sphingomonadales</taxon>
        <taxon>Sphingomonadaceae</taxon>
        <taxon>Novosphingobium</taxon>
    </lineage>
</organism>
<comment type="caution">
    <text evidence="2">The sequence shown here is derived from an EMBL/GenBank/DDBJ whole genome shotgun (WGS) entry which is preliminary data.</text>
</comment>
<protein>
    <submittedName>
        <fullName evidence="2">Uncharacterized protein</fullName>
    </submittedName>
</protein>
<dbReference type="RefSeq" id="WP_379508393.1">
    <property type="nucleotide sequence ID" value="NZ_JBHRTQ010000002.1"/>
</dbReference>
<evidence type="ECO:0000256" key="1">
    <source>
        <dbReference type="SAM" id="Phobius"/>
    </source>
</evidence>
<gene>
    <name evidence="2" type="ORF">ACFOD9_01920</name>
</gene>
<feature type="transmembrane region" description="Helical" evidence="1">
    <location>
        <begin position="7"/>
        <end position="28"/>
    </location>
</feature>
<evidence type="ECO:0000313" key="2">
    <source>
        <dbReference type="EMBL" id="MFC3173002.1"/>
    </source>
</evidence>
<keyword evidence="1" id="KW-1133">Transmembrane helix</keyword>
<keyword evidence="1" id="KW-0812">Transmembrane</keyword>
<keyword evidence="3" id="KW-1185">Reference proteome</keyword>
<accession>A0ABV7ILY9</accession>
<evidence type="ECO:0000313" key="3">
    <source>
        <dbReference type="Proteomes" id="UP001595604"/>
    </source>
</evidence>